<proteinExistence type="predicted"/>
<sequence>MAQSLFTFAVALASVSSFGFASANTCKSFGVDFQNGGTYFQNNGSSDPFTAFQYFTGCANDTSNNVLVDPQGNQAQCSNTDLQPNKQTQLITCSDNPKDSLYSGNWSLLVISNNGNADPIAYQRDFSLDVGAQSTTYVYPTVTVDPSSTTIETSTTETQVTITSTVPQTTITATHTISSLVTSEAHGWTEHPHPSYIRTTKVGTTYTETLTEWRISASLHAVEAECTAPSAPGYEDPIAKIVPTILGELDDVAKKVIEGVEDVVDKTVGGVLGGLGLRDENSASAMYKRAIIEGRQPTEEEKRGFVAEREARMARRVVLQKRHPDNRTVTSTATQVITASNHALNLTTLTDFITNTDSTTTTVSEGTATIFANQTVPYTTTAPVPTFTWTVYQPFAVEKTTVWKTYAITNTFTTTAPGAAASCAHQNKFMH</sequence>
<dbReference type="EMBL" id="JAXOVC010000007">
    <property type="protein sequence ID" value="KAK4498928.1"/>
    <property type="molecule type" value="Genomic_DNA"/>
</dbReference>
<keyword evidence="1" id="KW-0732">Signal</keyword>
<evidence type="ECO:0000313" key="3">
    <source>
        <dbReference type="Proteomes" id="UP001305779"/>
    </source>
</evidence>
<name>A0ABR0ECS2_ZASCE</name>
<gene>
    <name evidence="2" type="ORF">PRZ48_009438</name>
</gene>
<feature type="chain" id="PRO_5045167061" evidence="1">
    <location>
        <begin position="24"/>
        <end position="431"/>
    </location>
</feature>
<accession>A0ABR0ECS2</accession>
<organism evidence="2 3">
    <name type="scientific">Zasmidium cellare</name>
    <name type="common">Wine cellar mold</name>
    <name type="synonym">Racodium cellare</name>
    <dbReference type="NCBI Taxonomy" id="395010"/>
    <lineage>
        <taxon>Eukaryota</taxon>
        <taxon>Fungi</taxon>
        <taxon>Dikarya</taxon>
        <taxon>Ascomycota</taxon>
        <taxon>Pezizomycotina</taxon>
        <taxon>Dothideomycetes</taxon>
        <taxon>Dothideomycetidae</taxon>
        <taxon>Mycosphaerellales</taxon>
        <taxon>Mycosphaerellaceae</taxon>
        <taxon>Zasmidium</taxon>
    </lineage>
</organism>
<feature type="signal peptide" evidence="1">
    <location>
        <begin position="1"/>
        <end position="23"/>
    </location>
</feature>
<evidence type="ECO:0000313" key="2">
    <source>
        <dbReference type="EMBL" id="KAK4498928.1"/>
    </source>
</evidence>
<evidence type="ECO:0000256" key="1">
    <source>
        <dbReference type="SAM" id="SignalP"/>
    </source>
</evidence>
<keyword evidence="3" id="KW-1185">Reference proteome</keyword>
<protein>
    <submittedName>
        <fullName evidence="2">Uncharacterized protein</fullName>
    </submittedName>
</protein>
<reference evidence="2 3" key="1">
    <citation type="journal article" date="2023" name="G3 (Bethesda)">
        <title>A chromosome-level genome assembly of Zasmidium syzygii isolated from banana leaves.</title>
        <authorList>
            <person name="van Westerhoven A.C."/>
            <person name="Mehrabi R."/>
            <person name="Talebi R."/>
            <person name="Steentjes M.B.F."/>
            <person name="Corcolon B."/>
            <person name="Chong P.A."/>
            <person name="Kema G.H.J."/>
            <person name="Seidl M.F."/>
        </authorList>
    </citation>
    <scope>NUCLEOTIDE SEQUENCE [LARGE SCALE GENOMIC DNA]</scope>
    <source>
        <strain evidence="2 3">P124</strain>
    </source>
</reference>
<comment type="caution">
    <text evidence="2">The sequence shown here is derived from an EMBL/GenBank/DDBJ whole genome shotgun (WGS) entry which is preliminary data.</text>
</comment>
<dbReference type="Proteomes" id="UP001305779">
    <property type="component" value="Unassembled WGS sequence"/>
</dbReference>